<comment type="caution">
    <text evidence="4">The sequence shown here is derived from an EMBL/GenBank/DDBJ whole genome shotgun (WGS) entry which is preliminary data.</text>
</comment>
<evidence type="ECO:0000313" key="4">
    <source>
        <dbReference type="EMBL" id="KWN21061.1"/>
    </source>
</evidence>
<proteinExistence type="predicted"/>
<keyword evidence="2" id="KW-0238">DNA-binding</keyword>
<dbReference type="PROSITE" id="PS50987">
    <property type="entry name" value="HTH_ARSR_2"/>
    <property type="match status" value="1"/>
</dbReference>
<evidence type="ECO:0000256" key="3">
    <source>
        <dbReference type="ARBA" id="ARBA00023163"/>
    </source>
</evidence>
<dbReference type="InterPro" id="IPR036388">
    <property type="entry name" value="WH-like_DNA-bd_sf"/>
</dbReference>
<keyword evidence="1" id="KW-0805">Transcription regulation</keyword>
<dbReference type="GO" id="GO:0003677">
    <property type="term" value="F:DNA binding"/>
    <property type="evidence" value="ECO:0007669"/>
    <property type="project" value="UniProtKB-KW"/>
</dbReference>
<evidence type="ECO:0000256" key="1">
    <source>
        <dbReference type="ARBA" id="ARBA00023015"/>
    </source>
</evidence>
<gene>
    <name evidence="4" type="ORF">WT83_06610</name>
</gene>
<dbReference type="NCBIfam" id="NF033788">
    <property type="entry name" value="HTH_metalloreg"/>
    <property type="match status" value="1"/>
</dbReference>
<accession>A0A102HYC5</accession>
<dbReference type="SMART" id="SM00418">
    <property type="entry name" value="HTH_ARSR"/>
    <property type="match status" value="1"/>
</dbReference>
<dbReference type="CDD" id="cd00090">
    <property type="entry name" value="HTH_ARSR"/>
    <property type="match status" value="1"/>
</dbReference>
<dbReference type="GO" id="GO:0003700">
    <property type="term" value="F:DNA-binding transcription factor activity"/>
    <property type="evidence" value="ECO:0007669"/>
    <property type="project" value="InterPro"/>
</dbReference>
<dbReference type="PANTHER" id="PTHR43132:SF2">
    <property type="entry name" value="ARSENICAL RESISTANCE OPERON REPRESSOR ARSR-RELATED"/>
    <property type="match status" value="1"/>
</dbReference>
<dbReference type="InterPro" id="IPR036390">
    <property type="entry name" value="WH_DNA-bd_sf"/>
</dbReference>
<dbReference type="AlphaFoldDB" id="A0A102HYC5"/>
<dbReference type="InterPro" id="IPR051011">
    <property type="entry name" value="Metal_resp_trans_reg"/>
</dbReference>
<dbReference type="Pfam" id="PF01022">
    <property type="entry name" value="HTH_5"/>
    <property type="match status" value="1"/>
</dbReference>
<dbReference type="RefSeq" id="WP_059507264.1">
    <property type="nucleotide sequence ID" value="NZ_CP013365.1"/>
</dbReference>
<reference evidence="4 5" key="1">
    <citation type="submission" date="2015-11" db="EMBL/GenBank/DDBJ databases">
        <title>Expanding the genomic diversity of Burkholderia species for the development of highly accurate diagnostics.</title>
        <authorList>
            <person name="Sahl J."/>
            <person name="Keim P."/>
            <person name="Wagner D."/>
        </authorList>
    </citation>
    <scope>NUCLEOTIDE SEQUENCE [LARGE SCALE GENOMIC DNA]</scope>
    <source>
        <strain evidence="4 5">MSMB793WGS</strain>
    </source>
</reference>
<evidence type="ECO:0000313" key="5">
    <source>
        <dbReference type="Proteomes" id="UP000068016"/>
    </source>
</evidence>
<sequence length="116" mass="12729">MNTAPSTGLPEPDQMRAAAESACALLKVLSNPDRLLLLCELSQGERCVSDLETRLDIRQPTLSQQLGVLRDNALVRTRREGKNIHYSLDSPAVIAVMGVLYEQFCGAPAKEARHAR</sequence>
<dbReference type="PRINTS" id="PR00778">
    <property type="entry name" value="HTHARSR"/>
</dbReference>
<name>A0A102HYC5_9BURK</name>
<dbReference type="PANTHER" id="PTHR43132">
    <property type="entry name" value="ARSENICAL RESISTANCE OPERON REPRESSOR ARSR-RELATED"/>
    <property type="match status" value="1"/>
</dbReference>
<protein>
    <submittedName>
        <fullName evidence="4">ArsR family transcriptional regulator</fullName>
    </submittedName>
</protein>
<keyword evidence="3" id="KW-0804">Transcription</keyword>
<dbReference type="Gene3D" id="1.10.10.10">
    <property type="entry name" value="Winged helix-like DNA-binding domain superfamily/Winged helix DNA-binding domain"/>
    <property type="match status" value="1"/>
</dbReference>
<dbReference type="KEGG" id="btei:WS51_04065"/>
<dbReference type="GeneID" id="46197369"/>
<dbReference type="InterPro" id="IPR001845">
    <property type="entry name" value="HTH_ArsR_DNA-bd_dom"/>
</dbReference>
<evidence type="ECO:0000256" key="2">
    <source>
        <dbReference type="ARBA" id="ARBA00023125"/>
    </source>
</evidence>
<dbReference type="EMBL" id="LPLZ01000022">
    <property type="protein sequence ID" value="KWN21061.1"/>
    <property type="molecule type" value="Genomic_DNA"/>
</dbReference>
<organism evidence="4 5">
    <name type="scientific">Burkholderia territorii</name>
    <dbReference type="NCBI Taxonomy" id="1503055"/>
    <lineage>
        <taxon>Bacteria</taxon>
        <taxon>Pseudomonadati</taxon>
        <taxon>Pseudomonadota</taxon>
        <taxon>Betaproteobacteria</taxon>
        <taxon>Burkholderiales</taxon>
        <taxon>Burkholderiaceae</taxon>
        <taxon>Burkholderia</taxon>
        <taxon>Burkholderia cepacia complex</taxon>
    </lineage>
</organism>
<dbReference type="SUPFAM" id="SSF46785">
    <property type="entry name" value="Winged helix' DNA-binding domain"/>
    <property type="match status" value="1"/>
</dbReference>
<dbReference type="Proteomes" id="UP000068016">
    <property type="component" value="Unassembled WGS sequence"/>
</dbReference>
<dbReference type="InterPro" id="IPR011991">
    <property type="entry name" value="ArsR-like_HTH"/>
</dbReference>